<dbReference type="Gene3D" id="3.50.50.60">
    <property type="entry name" value="FAD/NAD(P)-binding domain"/>
    <property type="match status" value="1"/>
</dbReference>
<feature type="domain" description="FAD/NAD(P)-binding" evidence="1">
    <location>
        <begin position="121"/>
        <end position="344"/>
    </location>
</feature>
<dbReference type="SUPFAM" id="SSF51905">
    <property type="entry name" value="FAD/NAD(P)-binding domain"/>
    <property type="match status" value="1"/>
</dbReference>
<accession>A0AAQ3R576</accession>
<dbReference type="PRINTS" id="PR00368">
    <property type="entry name" value="FADPNR"/>
</dbReference>
<keyword evidence="3" id="KW-1185">Reference proteome</keyword>
<dbReference type="InterPro" id="IPR036188">
    <property type="entry name" value="FAD/NAD-bd_sf"/>
</dbReference>
<name>A0AAQ3R576_9PEZI</name>
<protein>
    <submittedName>
        <fullName evidence="2">Pyridine nucleotide-disulfide oxidoreductase</fullName>
    </submittedName>
</protein>
<dbReference type="InterPro" id="IPR023753">
    <property type="entry name" value="FAD/NAD-binding_dom"/>
</dbReference>
<dbReference type="Pfam" id="PF07992">
    <property type="entry name" value="Pyr_redox_2"/>
    <property type="match status" value="1"/>
</dbReference>
<gene>
    <name evidence="2" type="ORF">R9X50_00461300</name>
</gene>
<proteinExistence type="predicted"/>
<dbReference type="GO" id="GO:0016491">
    <property type="term" value="F:oxidoreductase activity"/>
    <property type="evidence" value="ECO:0007669"/>
    <property type="project" value="InterPro"/>
</dbReference>
<reference evidence="2 3" key="1">
    <citation type="submission" date="2023-11" db="EMBL/GenBank/DDBJ databases">
        <title>An acidophilic fungus is an integral part of prey digestion in a carnivorous sundew plant.</title>
        <authorList>
            <person name="Tsai I.J."/>
        </authorList>
    </citation>
    <scope>NUCLEOTIDE SEQUENCE [LARGE SCALE GENOMIC DNA]</scope>
    <source>
        <strain evidence="2">169a</strain>
    </source>
</reference>
<evidence type="ECO:0000259" key="1">
    <source>
        <dbReference type="Pfam" id="PF07992"/>
    </source>
</evidence>
<evidence type="ECO:0000313" key="2">
    <source>
        <dbReference type="EMBL" id="WPH01761.1"/>
    </source>
</evidence>
<sequence>MSLFSRSAARCSSSYSSSSARVWSNQSGHRGAYARCWSNNVNGSAAGVEPFLSSSRRCVTTTRRDISRYTIVQTRFSSSSLSSSFFTARLGSLSGAQLPAASNSISRSASTMSGPYAKYAAVVVGAGPAGVTCVGNLLERKVEPILWVDPSFNGGRVNEKYREVPSNTRVALFIDFATAVAPFRKIVSSVPSRSRWEEPSESDGVAVSDTPDKLQQLRQLEQGKGCDLSYAADMIVMLTEGLKRTPGVITQQGRVEEAILDEQTGDWTVRMKIETPAKGDITNVQAKRLVLCTGSSPITAPLPADVGGVQYLDLDAALSPTLLSQLLSPLGPTTVSVVGASHSAILVLRNLYNIASSNKPDLKIKWFTRHGLRYAEFMDGWILRDNTGLKGEVAVWAKANLEPEVFSKSEVSKYIEAVAYDRGTEKETFEQHMPGSDFVVQAIGYSRDPIPALRTTDGKEITPHYDHENGSFNYVKESECGSIGDLAKVPGLYGAGIAYPERVVDPHGNVEYAVGFFKFMKYVKKVSPAWN</sequence>
<evidence type="ECO:0000313" key="3">
    <source>
        <dbReference type="Proteomes" id="UP001303373"/>
    </source>
</evidence>
<dbReference type="InterPro" id="IPR053275">
    <property type="entry name" value="Agnestin_monoxygenase"/>
</dbReference>
<dbReference type="PANTHER" id="PTHR38688:SF1">
    <property type="entry name" value="FAD_NAD(P)-BINDING DOMAIN-CONTAINING PROTEIN"/>
    <property type="match status" value="1"/>
</dbReference>
<dbReference type="AlphaFoldDB" id="A0AAQ3R576"/>
<dbReference type="Proteomes" id="UP001303373">
    <property type="component" value="Chromosome 6"/>
</dbReference>
<organism evidence="2 3">
    <name type="scientific">Acrodontium crateriforme</name>
    <dbReference type="NCBI Taxonomy" id="150365"/>
    <lineage>
        <taxon>Eukaryota</taxon>
        <taxon>Fungi</taxon>
        <taxon>Dikarya</taxon>
        <taxon>Ascomycota</taxon>
        <taxon>Pezizomycotina</taxon>
        <taxon>Dothideomycetes</taxon>
        <taxon>Dothideomycetidae</taxon>
        <taxon>Mycosphaerellales</taxon>
        <taxon>Teratosphaeriaceae</taxon>
        <taxon>Acrodontium</taxon>
    </lineage>
</organism>
<dbReference type="PANTHER" id="PTHR38688">
    <property type="entry name" value="PYR_REDOX_2 DOMAIN-CONTAINING PROTEIN"/>
    <property type="match status" value="1"/>
</dbReference>
<dbReference type="EMBL" id="CP138585">
    <property type="protein sequence ID" value="WPH01761.1"/>
    <property type="molecule type" value="Genomic_DNA"/>
</dbReference>